<gene>
    <name evidence="1" type="ORF">BJ984_003366</name>
</gene>
<dbReference type="EMBL" id="JACCBM010000001">
    <property type="protein sequence ID" value="NYD72208.1"/>
    <property type="molecule type" value="Genomic_DNA"/>
</dbReference>
<protein>
    <submittedName>
        <fullName evidence="1">Uncharacterized protein</fullName>
    </submittedName>
</protein>
<evidence type="ECO:0000313" key="1">
    <source>
        <dbReference type="EMBL" id="NYD72208.1"/>
    </source>
</evidence>
<proteinExistence type="predicted"/>
<reference evidence="1 2" key="1">
    <citation type="submission" date="2020-07" db="EMBL/GenBank/DDBJ databases">
        <title>Sequencing the genomes of 1000 actinobacteria strains.</title>
        <authorList>
            <person name="Klenk H.-P."/>
        </authorList>
    </citation>
    <scope>NUCLEOTIDE SEQUENCE [LARGE SCALE GENOMIC DNA]</scope>
    <source>
        <strain evidence="1 2">DSM 26474</strain>
    </source>
</reference>
<accession>A0A852ST70</accession>
<dbReference type="AlphaFoldDB" id="A0A852ST70"/>
<organism evidence="1 2">
    <name type="scientific">Herbiconiux flava</name>
    <dbReference type="NCBI Taxonomy" id="881268"/>
    <lineage>
        <taxon>Bacteria</taxon>
        <taxon>Bacillati</taxon>
        <taxon>Actinomycetota</taxon>
        <taxon>Actinomycetes</taxon>
        <taxon>Micrococcales</taxon>
        <taxon>Microbacteriaceae</taxon>
        <taxon>Herbiconiux</taxon>
    </lineage>
</organism>
<comment type="caution">
    <text evidence="1">The sequence shown here is derived from an EMBL/GenBank/DDBJ whole genome shotgun (WGS) entry which is preliminary data.</text>
</comment>
<evidence type="ECO:0000313" key="2">
    <source>
        <dbReference type="Proteomes" id="UP000549913"/>
    </source>
</evidence>
<sequence>MRSSHESLGFCQWFCLRRQSGHHNTAVYSFNS</sequence>
<name>A0A852ST70_9MICO</name>
<keyword evidence="2" id="KW-1185">Reference proteome</keyword>
<dbReference type="Proteomes" id="UP000549913">
    <property type="component" value="Unassembled WGS sequence"/>
</dbReference>